<evidence type="ECO:0000313" key="7">
    <source>
        <dbReference type="Proteomes" id="UP001317963"/>
    </source>
</evidence>
<keyword evidence="7" id="KW-1185">Reference proteome</keyword>
<evidence type="ECO:0000256" key="2">
    <source>
        <dbReference type="ARBA" id="ARBA00022692"/>
    </source>
</evidence>
<dbReference type="RefSeq" id="WP_279240939.1">
    <property type="nucleotide sequence ID" value="NZ_CP036501.1"/>
</dbReference>
<keyword evidence="2 5" id="KW-0812">Transmembrane</keyword>
<evidence type="ECO:0000256" key="5">
    <source>
        <dbReference type="SAM" id="Phobius"/>
    </source>
</evidence>
<evidence type="ECO:0000313" key="6">
    <source>
        <dbReference type="EMBL" id="UZP74492.1"/>
    </source>
</evidence>
<dbReference type="EMBL" id="CP036501">
    <property type="protein sequence ID" value="UZP74492.1"/>
    <property type="molecule type" value="Genomic_DNA"/>
</dbReference>
<evidence type="ECO:0000256" key="3">
    <source>
        <dbReference type="ARBA" id="ARBA00022989"/>
    </source>
</evidence>
<accession>A0ABY6Q5G5</accession>
<reference evidence="6 7" key="1">
    <citation type="submission" date="2019-02" db="EMBL/GenBank/DDBJ databases">
        <title>Halieaceae_genomes.</title>
        <authorList>
            <person name="Li S.-H."/>
        </authorList>
    </citation>
    <scope>NUCLEOTIDE SEQUENCE [LARGE SCALE GENOMIC DNA]</scope>
    <source>
        <strain evidence="6 7">JH123</strain>
    </source>
</reference>
<dbReference type="Pfam" id="PF07681">
    <property type="entry name" value="DoxX"/>
    <property type="match status" value="1"/>
</dbReference>
<gene>
    <name evidence="6" type="ORF">E0F26_06940</name>
</gene>
<keyword evidence="3 5" id="KW-1133">Transmembrane helix</keyword>
<evidence type="ECO:0000256" key="4">
    <source>
        <dbReference type="ARBA" id="ARBA00023136"/>
    </source>
</evidence>
<dbReference type="Proteomes" id="UP001317963">
    <property type="component" value="Chromosome"/>
</dbReference>
<name>A0ABY6Q5G5_9GAMM</name>
<keyword evidence="4 5" id="KW-0472">Membrane</keyword>
<sequence length="131" mass="14422">MRFAVTLGRFLLGLYFFLPGISKVTGYADTLSYMALHNIPAPDLLLPITIVLQIGGGVMLMIGMRVSQVALMFAGMTLIINLGMHDFWNVYEGVSQAHETQNFVKNLAIFAGLLVMSGAEDLPQHRLLSHK</sequence>
<feature type="transmembrane region" description="Helical" evidence="5">
    <location>
        <begin position="44"/>
        <end position="62"/>
    </location>
</feature>
<dbReference type="InterPro" id="IPR032808">
    <property type="entry name" value="DoxX"/>
</dbReference>
<proteinExistence type="predicted"/>
<evidence type="ECO:0000256" key="1">
    <source>
        <dbReference type="ARBA" id="ARBA00004141"/>
    </source>
</evidence>
<protein>
    <submittedName>
        <fullName evidence="6">DoxX family protein</fullName>
    </submittedName>
</protein>
<organism evidence="6 7">
    <name type="scientific">Candidatus Paraluminiphilus aquimaris</name>
    <dbReference type="NCBI Taxonomy" id="2518994"/>
    <lineage>
        <taxon>Bacteria</taxon>
        <taxon>Pseudomonadati</taxon>
        <taxon>Pseudomonadota</taxon>
        <taxon>Gammaproteobacteria</taxon>
        <taxon>Cellvibrionales</taxon>
        <taxon>Halieaceae</taxon>
        <taxon>Candidatus Paraluminiphilus</taxon>
    </lineage>
</organism>
<comment type="subcellular location">
    <subcellularLocation>
        <location evidence="1">Membrane</location>
        <topology evidence="1">Multi-pass membrane protein</topology>
    </subcellularLocation>
</comment>